<protein>
    <submittedName>
        <fullName evidence="1">Uncharacterized protein</fullName>
    </submittedName>
</protein>
<proteinExistence type="predicted"/>
<evidence type="ECO:0000313" key="1">
    <source>
        <dbReference type="EMBL" id="RGD75448.1"/>
    </source>
</evidence>
<evidence type="ECO:0000313" key="2">
    <source>
        <dbReference type="Proteomes" id="UP000261212"/>
    </source>
</evidence>
<reference evidence="1 2" key="1">
    <citation type="submission" date="2018-08" db="EMBL/GenBank/DDBJ databases">
        <title>A genome reference for cultivated species of the human gut microbiota.</title>
        <authorList>
            <person name="Zou Y."/>
            <person name="Xue W."/>
            <person name="Luo G."/>
        </authorList>
    </citation>
    <scope>NUCLEOTIDE SEQUENCE [LARGE SCALE GENOMIC DNA]</scope>
    <source>
        <strain evidence="1 2">AM25-6</strain>
    </source>
</reference>
<dbReference type="GeneID" id="98000135"/>
<organism evidence="1 2">
    <name type="scientific">Anaerofustis stercorihominis</name>
    <dbReference type="NCBI Taxonomy" id="214853"/>
    <lineage>
        <taxon>Bacteria</taxon>
        <taxon>Bacillati</taxon>
        <taxon>Bacillota</taxon>
        <taxon>Clostridia</taxon>
        <taxon>Eubacteriales</taxon>
        <taxon>Eubacteriaceae</taxon>
        <taxon>Anaerofustis</taxon>
    </lineage>
</organism>
<name>A0A3E3E3G7_9FIRM</name>
<sequence>MNTFEIYTQMFYALNDEWHNNHNEALENYLGLLNPFARDEVDSSDPSLYFTFKMAYRDYGNDKDYGYYFVKEFLKRFGKPFLINAFNNMEKENWIGFFEDYLNEEHKGSDIPEHSINNMLKKESEMNSFEMFVLMYYFVDYMTMGRYDDIILDYLGDCNPYLFLDNGSADPAVYSDFKKAYEGCKDKGRFGYNVVMSYANDIEEYYQNDIKPVIKSIKEEDWIYWAIDYLSFPHKGMELTLNDFKEEINE</sequence>
<comment type="caution">
    <text evidence="1">The sequence shown here is derived from an EMBL/GenBank/DDBJ whole genome shotgun (WGS) entry which is preliminary data.</text>
</comment>
<dbReference type="EMBL" id="QUSM01000002">
    <property type="protein sequence ID" value="RGD75448.1"/>
    <property type="molecule type" value="Genomic_DNA"/>
</dbReference>
<dbReference type="AlphaFoldDB" id="A0A3E3E3G7"/>
<gene>
    <name evidence="1" type="ORF">DW687_03745</name>
</gene>
<dbReference type="RefSeq" id="WP_007049779.1">
    <property type="nucleotide sequence ID" value="NZ_CABKNJ010000002.1"/>
</dbReference>
<accession>A0A3E3E3G7</accession>
<dbReference type="Proteomes" id="UP000261212">
    <property type="component" value="Unassembled WGS sequence"/>
</dbReference>